<proteinExistence type="inferred from homology"/>
<dbReference type="InterPro" id="IPR005744">
    <property type="entry name" value="Hy-lIII"/>
</dbReference>
<organism evidence="10 11">
    <name type="scientific">Tenacibaculum discolor</name>
    <dbReference type="NCBI Taxonomy" id="361581"/>
    <lineage>
        <taxon>Bacteria</taxon>
        <taxon>Pseudomonadati</taxon>
        <taxon>Bacteroidota</taxon>
        <taxon>Flavobacteriia</taxon>
        <taxon>Flavobacteriales</taxon>
        <taxon>Flavobacteriaceae</taxon>
        <taxon>Tenacibaculum</taxon>
    </lineage>
</organism>
<evidence type="ECO:0000256" key="6">
    <source>
        <dbReference type="ARBA" id="ARBA00023136"/>
    </source>
</evidence>
<comment type="subcellular location">
    <subcellularLocation>
        <location evidence="1">Cell membrane</location>
        <topology evidence="1">Multi-pass membrane protein</topology>
    </subcellularLocation>
</comment>
<evidence type="ECO:0000256" key="8">
    <source>
        <dbReference type="SAM" id="Phobius"/>
    </source>
</evidence>
<evidence type="ECO:0000313" key="12">
    <source>
        <dbReference type="Proteomes" id="UP001242342"/>
    </source>
</evidence>
<evidence type="ECO:0000256" key="3">
    <source>
        <dbReference type="ARBA" id="ARBA00022475"/>
    </source>
</evidence>
<evidence type="ECO:0000313" key="9">
    <source>
        <dbReference type="EMBL" id="MDP2539914.1"/>
    </source>
</evidence>
<dbReference type="AlphaFoldDB" id="A0A2G1BV09"/>
<feature type="binding site" evidence="7">
    <location>
        <position position="69"/>
    </location>
    <ligand>
        <name>Zn(2+)</name>
        <dbReference type="ChEBI" id="CHEBI:29105"/>
    </ligand>
</feature>
<evidence type="ECO:0000256" key="1">
    <source>
        <dbReference type="ARBA" id="ARBA00004651"/>
    </source>
</evidence>
<reference evidence="10 11" key="1">
    <citation type="journal article" date="2016" name="Nat. Commun.">
        <title>Microbial interactions lead to rapid micro-scale successions on model marine particles.</title>
        <authorList>
            <person name="Datta M.S."/>
            <person name="Sliwerska E."/>
            <person name="Gore J."/>
            <person name="Polz M.F."/>
            <person name="Cordero O.X."/>
        </authorList>
    </citation>
    <scope>NUCLEOTIDE SEQUENCE [LARGE SCALE GENOMIC DNA]</scope>
    <source>
        <strain evidence="10 11">4G03</strain>
    </source>
</reference>
<keyword evidence="3" id="KW-1003">Cell membrane</keyword>
<evidence type="ECO:0000313" key="11">
    <source>
        <dbReference type="Proteomes" id="UP000222163"/>
    </source>
</evidence>
<evidence type="ECO:0000256" key="5">
    <source>
        <dbReference type="ARBA" id="ARBA00022989"/>
    </source>
</evidence>
<reference evidence="10" key="2">
    <citation type="submission" date="2017-10" db="EMBL/GenBank/DDBJ databases">
        <authorList>
            <person name="Enke T.N."/>
            <person name="Cordero O.X."/>
        </authorList>
    </citation>
    <scope>NUCLEOTIDE SEQUENCE</scope>
    <source>
        <strain evidence="10">4G03</strain>
    </source>
</reference>
<evidence type="ECO:0000256" key="4">
    <source>
        <dbReference type="ARBA" id="ARBA00022692"/>
    </source>
</evidence>
<dbReference type="EMBL" id="PDUU01000004">
    <property type="protein sequence ID" value="PHN97882.1"/>
    <property type="molecule type" value="Genomic_DNA"/>
</dbReference>
<feature type="transmembrane region" description="Helical" evidence="8">
    <location>
        <begin position="194"/>
        <end position="212"/>
    </location>
</feature>
<keyword evidence="5 8" id="KW-1133">Transmembrane helix</keyword>
<evidence type="ECO:0000256" key="2">
    <source>
        <dbReference type="ARBA" id="ARBA00008488"/>
    </source>
</evidence>
<keyword evidence="7" id="KW-0862">Zinc</keyword>
<dbReference type="Proteomes" id="UP001242342">
    <property type="component" value="Unassembled WGS sequence"/>
</dbReference>
<dbReference type="Pfam" id="PF03006">
    <property type="entry name" value="HlyIII"/>
    <property type="match status" value="1"/>
</dbReference>
<feature type="binding site" evidence="7">
    <location>
        <position position="195"/>
    </location>
    <ligand>
        <name>Zn(2+)</name>
        <dbReference type="ChEBI" id="CHEBI:29105"/>
    </ligand>
</feature>
<comment type="similarity">
    <text evidence="2">Belongs to the UPF0073 (Hly-III) family.</text>
</comment>
<feature type="transmembrane region" description="Helical" evidence="8">
    <location>
        <begin position="16"/>
        <end position="36"/>
    </location>
</feature>
<dbReference type="PANTHER" id="PTHR20855:SF3">
    <property type="entry name" value="LD03007P"/>
    <property type="match status" value="1"/>
</dbReference>
<dbReference type="Proteomes" id="UP000222163">
    <property type="component" value="Unassembled WGS sequence"/>
</dbReference>
<accession>A0A2G1BV09</accession>
<dbReference type="RefSeq" id="WP_099214790.1">
    <property type="nucleotide sequence ID" value="NZ_JAUYVU010000001.1"/>
</dbReference>
<feature type="binding site" evidence="7">
    <location>
        <position position="191"/>
    </location>
    <ligand>
        <name>Zn(2+)</name>
        <dbReference type="ChEBI" id="CHEBI:29105"/>
    </ligand>
</feature>
<evidence type="ECO:0000313" key="10">
    <source>
        <dbReference type="EMBL" id="PHN97882.1"/>
    </source>
</evidence>
<dbReference type="GO" id="GO:0140911">
    <property type="term" value="F:pore-forming activity"/>
    <property type="evidence" value="ECO:0007669"/>
    <property type="project" value="InterPro"/>
</dbReference>
<dbReference type="InterPro" id="IPR004254">
    <property type="entry name" value="AdipoR/HlyIII-related"/>
</dbReference>
<dbReference type="GO" id="GO:0046872">
    <property type="term" value="F:metal ion binding"/>
    <property type="evidence" value="ECO:0007669"/>
    <property type="project" value="UniProtKB-KW"/>
</dbReference>
<dbReference type="GO" id="GO:0005886">
    <property type="term" value="C:plasma membrane"/>
    <property type="evidence" value="ECO:0007669"/>
    <property type="project" value="UniProtKB-SubCell"/>
</dbReference>
<dbReference type="EMBL" id="JAUYVU010000001">
    <property type="protein sequence ID" value="MDP2539914.1"/>
    <property type="molecule type" value="Genomic_DNA"/>
</dbReference>
<gene>
    <name evidence="10" type="ORF">CSC81_05575</name>
    <name evidence="9" type="ORF">Q8W23_00340</name>
</gene>
<feature type="transmembrane region" description="Helical" evidence="8">
    <location>
        <begin position="165"/>
        <end position="182"/>
    </location>
</feature>
<dbReference type="NCBIfam" id="TIGR01065">
    <property type="entry name" value="hlyIII"/>
    <property type="match status" value="1"/>
</dbReference>
<feature type="transmembrane region" description="Helical" evidence="8">
    <location>
        <begin position="48"/>
        <end position="70"/>
    </location>
</feature>
<feature type="transmembrane region" description="Helical" evidence="8">
    <location>
        <begin position="82"/>
        <end position="104"/>
    </location>
</feature>
<name>A0A2G1BV09_9FLAO</name>
<evidence type="ECO:0000256" key="7">
    <source>
        <dbReference type="PIRSR" id="PIRSR604254-1"/>
    </source>
</evidence>
<feature type="transmembrane region" description="Helical" evidence="8">
    <location>
        <begin position="137"/>
        <end position="153"/>
    </location>
</feature>
<comment type="caution">
    <text evidence="10">The sequence shown here is derived from an EMBL/GenBank/DDBJ whole genome shotgun (WGS) entry which is preliminary data.</text>
</comment>
<protein>
    <submittedName>
        <fullName evidence="10">Hemolysin D</fullName>
    </submittedName>
    <submittedName>
        <fullName evidence="9">Hemolysin III family protein</fullName>
    </submittedName>
</protein>
<keyword evidence="6 8" id="KW-0472">Membrane</keyword>
<keyword evidence="12" id="KW-1185">Reference proteome</keyword>
<dbReference type="PANTHER" id="PTHR20855">
    <property type="entry name" value="ADIPOR/PROGESTIN RECEPTOR-RELATED"/>
    <property type="match status" value="1"/>
</dbReference>
<keyword evidence="7" id="KW-0479">Metal-binding</keyword>
<keyword evidence="4 8" id="KW-0812">Transmembrane</keyword>
<sequence>MSENLNHFYSEKEERLNILTHGFGLLLSIVALPFLVHKSLSYHNFWKAASFCIYGLSLVILYAASTFYHAAKRPKLRRRLNIFDHAAIYVLIAGTYTPFCLVVLPSKLGWYMFIFVWLFAITGVVLKLFFTGRFDKLSTVLYLLMGWQVVFVIKPLMENLSDKGLLYLFLGGVFYTVGAIFYSLKKLKYSHATFHVFVLLGSLSHFLAIFSIS</sequence>
<feature type="transmembrane region" description="Helical" evidence="8">
    <location>
        <begin position="110"/>
        <end position="130"/>
    </location>
</feature>
<reference evidence="9 12" key="3">
    <citation type="submission" date="2023-07" db="EMBL/GenBank/DDBJ databases">
        <title>Genome content predicts the carbon catabolic preferences of heterotrophic bacteria.</title>
        <authorList>
            <person name="Gralka M."/>
        </authorList>
    </citation>
    <scope>NUCLEOTIDE SEQUENCE [LARGE SCALE GENOMIC DNA]</scope>
    <source>
        <strain evidence="9 12">4G03</strain>
    </source>
</reference>